<dbReference type="InterPro" id="IPR017850">
    <property type="entry name" value="Alkaline_phosphatase_core_sf"/>
</dbReference>
<sequence length="860" mass="97710">MTDSRREFLKKAALLAGGTSLFQVLPDSIQKALAIDPQPGSTFQDAEHIVILMQENRSFDHCYGSLRGVRGFNDPRAITLPNKNPVWLQTNAAGETYAPFRLNLKDTKATWMSSLPHSWTNQVDARNDGKYDKWLDSKQSGRKEYANMPLTMGYYNRQDIPFYYALADAFTVCDQNFCSSLTGTTPNRLYLWTGTIREKPDRNVKANVRNEDVDYDDPAHWKTFPERLEENGISWRIYQNELSLPVGFEGEEEGWLANFTDNPIEWFKQYNVGFSEAYQRYLTKKLPELPGEILALKTKISSLPETDGELPKLKRELGRKEQELIVGREHQVKYSRENYAKLSQREKNLHEKAFTTNKNDPHYHELTKLKYHDGSTEREVEIPKGDVLHQFRADVKNRTLPTVSWVVAPENYSDHPGAAWYGAWYISEMLDILTQNPDVWKKTVFILCYDENDGYFDHVPPFVAPHPDKPETGKVSKGIDTSVEHVYMDQELQRKSPNARKEARAGAIGLGYRVPLVIASPWSRGGKVSSEVFDHTSILQFLEVFLSKKTGKKIEESNISAWRRTVCGDLTSVFRPYKGEKIPMPAFVEKNEFVESIHKAQFKELPSDFKVLTTDEINKIKKAPYTSPFIPKQEKGLRSSLAIPYELYADGQFDPDQKAFDITLKAGNDVFGSKSAGSPFTVYALNNFVSENENAERDVQVRNYAVSAGDRLNDRWDIREFGNETYQFRVNGPNGFFREFIGTANDPRVAVQCDYQRTAPQASTLTGSVELNITNLDPARAYTIDVKDNAYQTGTQTQTLAAAGSKGSRISLILDLSRSFGWYDFSVTVDGHPVFEKRYAGRVETGKEGFSDPVMGGELV</sequence>
<gene>
    <name evidence="5" type="ORF">F0P93_01510</name>
</gene>
<comment type="similarity">
    <text evidence="1">Belongs to the bacterial phospholipase C family.</text>
</comment>
<evidence type="ECO:0000256" key="2">
    <source>
        <dbReference type="ARBA" id="ARBA00012018"/>
    </source>
</evidence>
<dbReference type="AlphaFoldDB" id="A0A5N1JLY2"/>
<evidence type="ECO:0000313" key="6">
    <source>
        <dbReference type="Proteomes" id="UP000326344"/>
    </source>
</evidence>
<dbReference type="InterPro" id="IPR006311">
    <property type="entry name" value="TAT_signal"/>
</dbReference>
<dbReference type="EC" id="3.1.4.3" evidence="2"/>
<reference evidence="5 6" key="1">
    <citation type="submission" date="2019-09" db="EMBL/GenBank/DDBJ databases">
        <title>Genome Sequence of Larkinella sp MA1.</title>
        <authorList>
            <person name="Srinivasan S."/>
        </authorList>
    </citation>
    <scope>NUCLEOTIDE SEQUENCE [LARGE SCALE GENOMIC DNA]</scope>
    <source>
        <strain evidence="5 6">MA1</strain>
    </source>
</reference>
<keyword evidence="6" id="KW-1185">Reference proteome</keyword>
<dbReference type="EMBL" id="VTWS01000001">
    <property type="protein sequence ID" value="KAA9356457.1"/>
    <property type="molecule type" value="Genomic_DNA"/>
</dbReference>
<dbReference type="NCBIfam" id="TIGR03396">
    <property type="entry name" value="PC_PLC"/>
    <property type="match status" value="1"/>
</dbReference>
<dbReference type="Gene3D" id="3.40.720.10">
    <property type="entry name" value="Alkaline Phosphatase, subunit A"/>
    <property type="match status" value="2"/>
</dbReference>
<organism evidence="5 6">
    <name type="scientific">Larkinella humicola</name>
    <dbReference type="NCBI Taxonomy" id="2607654"/>
    <lineage>
        <taxon>Bacteria</taxon>
        <taxon>Pseudomonadati</taxon>
        <taxon>Bacteroidota</taxon>
        <taxon>Cytophagia</taxon>
        <taxon>Cytophagales</taxon>
        <taxon>Spirosomataceae</taxon>
        <taxon>Larkinella</taxon>
    </lineage>
</organism>
<dbReference type="PANTHER" id="PTHR31956">
    <property type="entry name" value="NON-SPECIFIC PHOSPHOLIPASE C4-RELATED"/>
    <property type="match status" value="1"/>
</dbReference>
<proteinExistence type="inferred from homology"/>
<dbReference type="Pfam" id="PF05506">
    <property type="entry name" value="PLipase_C_C"/>
    <property type="match status" value="2"/>
</dbReference>
<dbReference type="InterPro" id="IPR017767">
    <property type="entry name" value="PC-PLC"/>
</dbReference>
<keyword evidence="3" id="KW-0378">Hydrolase</keyword>
<accession>A0A5N1JLY2</accession>
<feature type="domain" description="Bacterial phospholipase C C-terminal" evidence="4">
    <location>
        <begin position="641"/>
        <end position="742"/>
    </location>
</feature>
<protein>
    <recommendedName>
        <fullName evidence="2">phospholipase C</fullName>
        <ecNumber evidence="2">3.1.4.3</ecNumber>
    </recommendedName>
</protein>
<dbReference type="RefSeq" id="WP_150874612.1">
    <property type="nucleotide sequence ID" value="NZ_VTWS01000001.1"/>
</dbReference>
<comment type="caution">
    <text evidence="5">The sequence shown here is derived from an EMBL/GenBank/DDBJ whole genome shotgun (WGS) entry which is preliminary data.</text>
</comment>
<dbReference type="InterPro" id="IPR007312">
    <property type="entry name" value="Phosphoesterase"/>
</dbReference>
<dbReference type="PROSITE" id="PS51318">
    <property type="entry name" value="TAT"/>
    <property type="match status" value="1"/>
</dbReference>
<dbReference type="Pfam" id="PF04185">
    <property type="entry name" value="Phosphoesterase"/>
    <property type="match status" value="2"/>
</dbReference>
<evidence type="ECO:0000259" key="4">
    <source>
        <dbReference type="Pfam" id="PF05506"/>
    </source>
</evidence>
<evidence type="ECO:0000256" key="1">
    <source>
        <dbReference type="ARBA" id="ARBA00009717"/>
    </source>
</evidence>
<dbReference type="InterPro" id="IPR008475">
    <property type="entry name" value="PLipase_C_C"/>
</dbReference>
<dbReference type="PANTHER" id="PTHR31956:SF1">
    <property type="entry name" value="NON-SPECIFIC PHOSPHOLIPASE C1"/>
    <property type="match status" value="1"/>
</dbReference>
<dbReference type="GO" id="GO:0034480">
    <property type="term" value="F:phosphatidylcholine phospholipase C activity"/>
    <property type="evidence" value="ECO:0007669"/>
    <property type="project" value="UniProtKB-EC"/>
</dbReference>
<dbReference type="Proteomes" id="UP000326344">
    <property type="component" value="Unassembled WGS sequence"/>
</dbReference>
<name>A0A5N1JLY2_9BACT</name>
<feature type="domain" description="Bacterial phospholipase C C-terminal" evidence="4">
    <location>
        <begin position="750"/>
        <end position="842"/>
    </location>
</feature>
<evidence type="ECO:0000256" key="3">
    <source>
        <dbReference type="ARBA" id="ARBA00022801"/>
    </source>
</evidence>
<evidence type="ECO:0000313" key="5">
    <source>
        <dbReference type="EMBL" id="KAA9356457.1"/>
    </source>
</evidence>
<dbReference type="GO" id="GO:0016042">
    <property type="term" value="P:lipid catabolic process"/>
    <property type="evidence" value="ECO:0007669"/>
    <property type="project" value="InterPro"/>
</dbReference>